<dbReference type="AlphaFoldDB" id="A0A3Q3Q094"/>
<proteinExistence type="predicted"/>
<organism evidence="2 3">
    <name type="scientific">Monopterus albus</name>
    <name type="common">Swamp eel</name>
    <dbReference type="NCBI Taxonomy" id="43700"/>
    <lineage>
        <taxon>Eukaryota</taxon>
        <taxon>Metazoa</taxon>
        <taxon>Chordata</taxon>
        <taxon>Craniata</taxon>
        <taxon>Vertebrata</taxon>
        <taxon>Euteleostomi</taxon>
        <taxon>Actinopterygii</taxon>
        <taxon>Neopterygii</taxon>
        <taxon>Teleostei</taxon>
        <taxon>Neoteleostei</taxon>
        <taxon>Acanthomorphata</taxon>
        <taxon>Anabantaria</taxon>
        <taxon>Synbranchiformes</taxon>
        <taxon>Synbranchidae</taxon>
        <taxon>Monopterus</taxon>
    </lineage>
</organism>
<dbReference type="Proteomes" id="UP000261600">
    <property type="component" value="Unplaced"/>
</dbReference>
<dbReference type="Ensembl" id="ENSMALT00000001456.1">
    <property type="protein sequence ID" value="ENSMALP00000001410.1"/>
    <property type="gene ID" value="ENSMALG00000001067.1"/>
</dbReference>
<dbReference type="InterPro" id="IPR012337">
    <property type="entry name" value="RNaseH-like_sf"/>
</dbReference>
<dbReference type="PANTHER" id="PTHR45913:SF20">
    <property type="entry name" value="GENERAL TRANSCRIPTION FACTOR II-I REPEAT DOMAIN-CONTAINING PROTEIN 2"/>
    <property type="match status" value="1"/>
</dbReference>
<dbReference type="GO" id="GO:0046983">
    <property type="term" value="F:protein dimerization activity"/>
    <property type="evidence" value="ECO:0007669"/>
    <property type="project" value="InterPro"/>
</dbReference>
<keyword evidence="3" id="KW-1185">Reference proteome</keyword>
<evidence type="ECO:0000313" key="2">
    <source>
        <dbReference type="Ensembl" id="ENSMALP00000001410.1"/>
    </source>
</evidence>
<dbReference type="PANTHER" id="PTHR45913">
    <property type="entry name" value="EPM2A-INTERACTING PROTEIN 1"/>
    <property type="match status" value="1"/>
</dbReference>
<feature type="domain" description="HAT C-terminal dimerisation" evidence="1">
    <location>
        <begin position="419"/>
        <end position="476"/>
    </location>
</feature>
<evidence type="ECO:0000313" key="3">
    <source>
        <dbReference type="Proteomes" id="UP000261600"/>
    </source>
</evidence>
<protein>
    <recommendedName>
        <fullName evidence="1">HAT C-terminal dimerisation domain-containing protein</fullName>
    </recommendedName>
</protein>
<reference evidence="2" key="1">
    <citation type="submission" date="2025-08" db="UniProtKB">
        <authorList>
            <consortium name="Ensembl"/>
        </authorList>
    </citation>
    <scope>IDENTIFICATION</scope>
</reference>
<name>A0A3Q3Q094_MONAL</name>
<dbReference type="SUPFAM" id="SSF53098">
    <property type="entry name" value="Ribonuclease H-like"/>
    <property type="match status" value="1"/>
</dbReference>
<dbReference type="STRING" id="43700.ENSMALP00000001410"/>
<sequence length="501" mass="57762">MRSIPLLPEPLLWPTSKQKYKNNSIFFTSATTTQESALNASYAVALELAKAKKPLSDGELIKRCAIEMAKAFGEDNLVKNLEGISLFRRMVTRRVFDIHDHIEGKMKQVMHDCKYFFLALDESTDVTDVSQLLIFTRTIDNSFDVHEELLKGARTFLMPLIMLQEHTGALTSCQQLLRMAHPRCRGDTPDLKGSFNRTVQTALYCTVSYTRLVGLILLFDMKDKHRLILKVKCNLHLSPQEALCDRMLDFSHVMDLVTKITNLIHGGNRSLSHRRFTAFLDEVDAAYGDLQMHTDIRWKLKDTAFLCNMAFLTDITSHLNHLNTNLQGKHQTVCELYAHMTAFQRKLELFKEGFSSRFLNLTHFPACEEMRKNVPKCEELLHIEKLQNEIKHHFQTYLVLPLNIILSSLVCKRNEKGNSFWKLLPESRFPLLRDFALSMISMFGSTYICESSFSTMKHIKSKERNRLTDDTLFHLMRIGCTESDIDIQSIVHQQAKPQVSH</sequence>
<evidence type="ECO:0000259" key="1">
    <source>
        <dbReference type="Pfam" id="PF05699"/>
    </source>
</evidence>
<accession>A0A3Q3Q094</accession>
<reference evidence="2" key="2">
    <citation type="submission" date="2025-09" db="UniProtKB">
        <authorList>
            <consortium name="Ensembl"/>
        </authorList>
    </citation>
    <scope>IDENTIFICATION</scope>
</reference>
<dbReference type="InterPro" id="IPR008906">
    <property type="entry name" value="HATC_C_dom"/>
</dbReference>
<dbReference type="Pfam" id="PF05699">
    <property type="entry name" value="Dimer_Tnp_hAT"/>
    <property type="match status" value="1"/>
</dbReference>